<dbReference type="PANTHER" id="PTHR30055:SF151">
    <property type="entry name" value="TRANSCRIPTIONAL REGULATORY PROTEIN"/>
    <property type="match status" value="1"/>
</dbReference>
<feature type="domain" description="HTH tetR-type" evidence="6">
    <location>
        <begin position="1"/>
        <end position="61"/>
    </location>
</feature>
<proteinExistence type="predicted"/>
<organism evidence="7 8">
    <name type="scientific">Gordonia asplenii</name>
    <dbReference type="NCBI Taxonomy" id="2725283"/>
    <lineage>
        <taxon>Bacteria</taxon>
        <taxon>Bacillati</taxon>
        <taxon>Actinomycetota</taxon>
        <taxon>Actinomycetes</taxon>
        <taxon>Mycobacteriales</taxon>
        <taxon>Gordoniaceae</taxon>
        <taxon>Gordonia</taxon>
    </lineage>
</organism>
<keyword evidence="3 5" id="KW-0238">DNA-binding</keyword>
<name>A0A848KWV6_9ACTN</name>
<sequence length="207" mass="21593">MLSRAKIVAEAMELLAERGPKGLTIAALADSLGVAPSAIYNHVGSKRELLIYVQDHLIHGVDYAGFDGLSWEGGVRRWARSARDAFAGHPDLVPMYAVMPVTDSRAVLAMYDTVIAGFAAAGWPESTILSAVVAVESFVLGSALDANAPGDVFDAGELTAEYGALAGAVAADATRSTQSRADRAFDAGLDALILGLQSMLAATRNET</sequence>
<dbReference type="GO" id="GO:0003700">
    <property type="term" value="F:DNA-binding transcription factor activity"/>
    <property type="evidence" value="ECO:0007669"/>
    <property type="project" value="TreeGrafter"/>
</dbReference>
<evidence type="ECO:0000256" key="4">
    <source>
        <dbReference type="ARBA" id="ARBA00023163"/>
    </source>
</evidence>
<dbReference type="PANTHER" id="PTHR30055">
    <property type="entry name" value="HTH-TYPE TRANSCRIPTIONAL REGULATOR RUTR"/>
    <property type="match status" value="1"/>
</dbReference>
<dbReference type="GO" id="GO:0045892">
    <property type="term" value="P:negative regulation of DNA-templated transcription"/>
    <property type="evidence" value="ECO:0007669"/>
    <property type="project" value="InterPro"/>
</dbReference>
<evidence type="ECO:0000313" key="7">
    <source>
        <dbReference type="EMBL" id="NMO03100.1"/>
    </source>
</evidence>
<comment type="caution">
    <text evidence="7">The sequence shown here is derived from an EMBL/GenBank/DDBJ whole genome shotgun (WGS) entry which is preliminary data.</text>
</comment>
<dbReference type="InterPro" id="IPR009057">
    <property type="entry name" value="Homeodomain-like_sf"/>
</dbReference>
<evidence type="ECO:0000259" key="6">
    <source>
        <dbReference type="PROSITE" id="PS50977"/>
    </source>
</evidence>
<dbReference type="PROSITE" id="PS50977">
    <property type="entry name" value="HTH_TETR_2"/>
    <property type="match status" value="1"/>
</dbReference>
<dbReference type="Pfam" id="PF00440">
    <property type="entry name" value="TetR_N"/>
    <property type="match status" value="1"/>
</dbReference>
<dbReference type="InterPro" id="IPR036271">
    <property type="entry name" value="Tet_transcr_reg_TetR-rel_C_sf"/>
</dbReference>
<dbReference type="InterPro" id="IPR050109">
    <property type="entry name" value="HTH-type_TetR-like_transc_reg"/>
</dbReference>
<dbReference type="AlphaFoldDB" id="A0A848KWV6"/>
<evidence type="ECO:0000256" key="1">
    <source>
        <dbReference type="ARBA" id="ARBA00022491"/>
    </source>
</evidence>
<keyword evidence="2" id="KW-0805">Transcription regulation</keyword>
<evidence type="ECO:0000256" key="2">
    <source>
        <dbReference type="ARBA" id="ARBA00023015"/>
    </source>
</evidence>
<gene>
    <name evidence="7" type="ORF">HH308_17945</name>
</gene>
<dbReference type="Proteomes" id="UP000550729">
    <property type="component" value="Unassembled WGS sequence"/>
</dbReference>
<dbReference type="PRINTS" id="PR00455">
    <property type="entry name" value="HTHTETR"/>
</dbReference>
<evidence type="ECO:0000313" key="8">
    <source>
        <dbReference type="Proteomes" id="UP000550729"/>
    </source>
</evidence>
<dbReference type="InterPro" id="IPR004111">
    <property type="entry name" value="Repressor_TetR_C"/>
</dbReference>
<dbReference type="GO" id="GO:0000976">
    <property type="term" value="F:transcription cis-regulatory region binding"/>
    <property type="evidence" value="ECO:0007669"/>
    <property type="project" value="TreeGrafter"/>
</dbReference>
<dbReference type="Gene3D" id="1.10.357.10">
    <property type="entry name" value="Tetracycline Repressor, domain 2"/>
    <property type="match status" value="1"/>
</dbReference>
<dbReference type="SUPFAM" id="SSF46689">
    <property type="entry name" value="Homeodomain-like"/>
    <property type="match status" value="1"/>
</dbReference>
<reference evidence="7 8" key="1">
    <citation type="submission" date="2020-04" db="EMBL/GenBank/DDBJ databases">
        <title>Gordonia sp. nov. TBRC 11910.</title>
        <authorList>
            <person name="Suriyachadkun C."/>
        </authorList>
    </citation>
    <scope>NUCLEOTIDE SEQUENCE [LARGE SCALE GENOMIC DNA]</scope>
    <source>
        <strain evidence="7 8">TBRC 11910</strain>
    </source>
</reference>
<keyword evidence="1" id="KW-0678">Repressor</keyword>
<dbReference type="EMBL" id="JABBNB010000020">
    <property type="protein sequence ID" value="NMO03100.1"/>
    <property type="molecule type" value="Genomic_DNA"/>
</dbReference>
<accession>A0A848KWV6</accession>
<dbReference type="InterPro" id="IPR001647">
    <property type="entry name" value="HTH_TetR"/>
</dbReference>
<protein>
    <submittedName>
        <fullName evidence="7">TetR family transcriptional regulator</fullName>
    </submittedName>
</protein>
<evidence type="ECO:0000256" key="3">
    <source>
        <dbReference type="ARBA" id="ARBA00023125"/>
    </source>
</evidence>
<dbReference type="SUPFAM" id="SSF48498">
    <property type="entry name" value="Tetracyclin repressor-like, C-terminal domain"/>
    <property type="match status" value="1"/>
</dbReference>
<dbReference type="GO" id="GO:0046677">
    <property type="term" value="P:response to antibiotic"/>
    <property type="evidence" value="ECO:0007669"/>
    <property type="project" value="InterPro"/>
</dbReference>
<keyword evidence="8" id="KW-1185">Reference proteome</keyword>
<dbReference type="PRINTS" id="PR00400">
    <property type="entry name" value="TETREPRESSOR"/>
</dbReference>
<dbReference type="Pfam" id="PF02909">
    <property type="entry name" value="TetR_C_1"/>
    <property type="match status" value="1"/>
</dbReference>
<feature type="DNA-binding region" description="H-T-H motif" evidence="5">
    <location>
        <begin position="24"/>
        <end position="43"/>
    </location>
</feature>
<keyword evidence="4" id="KW-0804">Transcription</keyword>
<evidence type="ECO:0000256" key="5">
    <source>
        <dbReference type="PROSITE-ProRule" id="PRU00335"/>
    </source>
</evidence>
<dbReference type="InterPro" id="IPR003012">
    <property type="entry name" value="Tet_transcr_reg_TetR"/>
</dbReference>